<keyword evidence="3" id="KW-0479">Metal-binding</keyword>
<dbReference type="InterPro" id="IPR017853">
    <property type="entry name" value="GH"/>
</dbReference>
<dbReference type="GO" id="GO:0004556">
    <property type="term" value="F:alpha-amylase activity"/>
    <property type="evidence" value="ECO:0007669"/>
    <property type="project" value="UniProtKB-EC"/>
</dbReference>
<reference evidence="9" key="1">
    <citation type="journal article" date="2019" name="Int. J. Syst. Evol. Microbiol.">
        <title>The Global Catalogue of Microorganisms (GCM) 10K type strain sequencing project: providing services to taxonomists for standard genome sequencing and annotation.</title>
        <authorList>
            <consortium name="The Broad Institute Genomics Platform"/>
            <consortium name="The Broad Institute Genome Sequencing Center for Infectious Disease"/>
            <person name="Wu L."/>
            <person name="Ma J."/>
        </authorList>
    </citation>
    <scope>NUCLEOTIDE SEQUENCE [LARGE SCALE GENOMIC DNA]</scope>
    <source>
        <strain evidence="9">CCUG 54781</strain>
    </source>
</reference>
<dbReference type="Gene3D" id="3.20.20.80">
    <property type="entry name" value="Glycosidases"/>
    <property type="match status" value="1"/>
</dbReference>
<dbReference type="Pfam" id="PF00128">
    <property type="entry name" value="Alpha-amylase"/>
    <property type="match status" value="1"/>
</dbReference>
<dbReference type="PANTHER" id="PTHR43447">
    <property type="entry name" value="ALPHA-AMYLASE"/>
    <property type="match status" value="1"/>
</dbReference>
<dbReference type="Gene3D" id="2.60.40.1180">
    <property type="entry name" value="Golgi alpha-mannosidase II"/>
    <property type="match status" value="1"/>
</dbReference>
<protein>
    <submittedName>
        <fullName evidence="8">Alpha-amylase</fullName>
        <ecNumber evidence="8">3.2.1.1</ecNumber>
    </submittedName>
</protein>
<dbReference type="EMBL" id="JBHTCR010000002">
    <property type="protein sequence ID" value="MFC7346049.1"/>
    <property type="molecule type" value="Genomic_DNA"/>
</dbReference>
<accession>A0ABW2LU19</accession>
<evidence type="ECO:0000313" key="9">
    <source>
        <dbReference type="Proteomes" id="UP001596550"/>
    </source>
</evidence>
<evidence type="ECO:0000256" key="6">
    <source>
        <dbReference type="ARBA" id="ARBA00023295"/>
    </source>
</evidence>
<dbReference type="SUPFAM" id="SSF51011">
    <property type="entry name" value="Glycosyl hydrolase domain"/>
    <property type="match status" value="1"/>
</dbReference>
<dbReference type="InterPro" id="IPR006047">
    <property type="entry name" value="GH13_cat_dom"/>
</dbReference>
<keyword evidence="5" id="KW-0119">Carbohydrate metabolism</keyword>
<sequence>MKKENGVIIQFFHWYYEGDLWNEFVEKAESLSKLGISAVWFPPANKCALGLEGRGYDIYDLYDLGEFYQKGTIRTRYGTKNEYLNAIKKAHEHQISVYADIVLNHRMGADEKEMVTVQQIDEEDRTKKIGEPFHAEVQTRFTFPGRKGIYSDFIWDHQCFSGVDVIEKKGKKQKGIFKIHNGYGTEWNNSVSHQFGNYDYLMGADIEYRNPEVVREMKNWISWYIETTKADGLRLDALKHISSDFLEEFIHYIKKEINEDIYVMGEFWKDDPDKITNFSDRMKNLISLFDAPLHYNFFNASREKSDYDLRSILKNTFLEKNPVFSVSFVENHDTQPLQGLESAVEEWFKPLAYAIILLSEKAYPCIFYADLYGAQYTDIIDGKEQKIIIPKVEALPKLLEARQKFAYGEQINFFDNKNCIAWLRKGNSEKNSCLVILSNGKVDRKKISLGSRFAKQKFRDFLGHRNEIIECDENGKAIFTVHPESVSIWILI</sequence>
<dbReference type="NCBIfam" id="NF006969">
    <property type="entry name" value="PRK09441.1-2"/>
    <property type="match status" value="1"/>
</dbReference>
<feature type="domain" description="Glycosyl hydrolase family 13 catalytic" evidence="7">
    <location>
        <begin position="6"/>
        <end position="402"/>
    </location>
</feature>
<dbReference type="Proteomes" id="UP001596550">
    <property type="component" value="Unassembled WGS sequence"/>
</dbReference>
<dbReference type="SUPFAM" id="SSF51445">
    <property type="entry name" value="(Trans)glycosidases"/>
    <property type="match status" value="1"/>
</dbReference>
<dbReference type="Gene3D" id="2.40.30.140">
    <property type="match status" value="1"/>
</dbReference>
<gene>
    <name evidence="8" type="ORF">ACFQO9_04865</name>
</gene>
<comment type="cofactor">
    <cofactor evidence="1">
        <name>Ca(2+)</name>
        <dbReference type="ChEBI" id="CHEBI:29108"/>
    </cofactor>
</comment>
<dbReference type="InterPro" id="IPR013776">
    <property type="entry name" value="A-amylase_thermo"/>
</dbReference>
<dbReference type="NCBIfam" id="NF006968">
    <property type="entry name" value="PRK09441.1-1"/>
    <property type="match status" value="1"/>
</dbReference>
<dbReference type="InterPro" id="IPR013780">
    <property type="entry name" value="Glyco_hydro_b"/>
</dbReference>
<organism evidence="8 9">
    <name type="scientific">Chryseobacterium zhengzhouense</name>
    <dbReference type="NCBI Taxonomy" id="1636086"/>
    <lineage>
        <taxon>Bacteria</taxon>
        <taxon>Pseudomonadati</taxon>
        <taxon>Bacteroidota</taxon>
        <taxon>Flavobacteriia</taxon>
        <taxon>Flavobacteriales</taxon>
        <taxon>Weeksellaceae</taxon>
        <taxon>Chryseobacterium group</taxon>
        <taxon>Chryseobacterium</taxon>
    </lineage>
</organism>
<evidence type="ECO:0000256" key="4">
    <source>
        <dbReference type="ARBA" id="ARBA00022801"/>
    </source>
</evidence>
<evidence type="ECO:0000259" key="7">
    <source>
        <dbReference type="SMART" id="SM00642"/>
    </source>
</evidence>
<name>A0ABW2LU19_9FLAO</name>
<keyword evidence="4 8" id="KW-0378">Hydrolase</keyword>
<evidence type="ECO:0000256" key="3">
    <source>
        <dbReference type="ARBA" id="ARBA00022723"/>
    </source>
</evidence>
<evidence type="ECO:0000313" key="8">
    <source>
        <dbReference type="EMBL" id="MFC7346049.1"/>
    </source>
</evidence>
<dbReference type="SMART" id="SM00642">
    <property type="entry name" value="Aamy"/>
    <property type="match status" value="1"/>
</dbReference>
<dbReference type="PIRSF" id="PIRSF001021">
    <property type="entry name" value="Alph-amls_thrmst"/>
    <property type="match status" value="1"/>
</dbReference>
<dbReference type="CDD" id="cd11318">
    <property type="entry name" value="AmyAc_bac_fung_AmyA"/>
    <property type="match status" value="1"/>
</dbReference>
<proteinExistence type="inferred from homology"/>
<evidence type="ECO:0000256" key="5">
    <source>
        <dbReference type="ARBA" id="ARBA00023277"/>
    </source>
</evidence>
<comment type="similarity">
    <text evidence="2">Belongs to the glycosyl hydrolase 13 family.</text>
</comment>
<evidence type="ECO:0000256" key="1">
    <source>
        <dbReference type="ARBA" id="ARBA00001913"/>
    </source>
</evidence>
<keyword evidence="6 8" id="KW-0326">Glycosidase</keyword>
<keyword evidence="9" id="KW-1185">Reference proteome</keyword>
<dbReference type="RefSeq" id="WP_378174617.1">
    <property type="nucleotide sequence ID" value="NZ_JBHTCR010000002.1"/>
</dbReference>
<comment type="caution">
    <text evidence="8">The sequence shown here is derived from an EMBL/GenBank/DDBJ whole genome shotgun (WGS) entry which is preliminary data.</text>
</comment>
<evidence type="ECO:0000256" key="2">
    <source>
        <dbReference type="ARBA" id="ARBA00008061"/>
    </source>
</evidence>
<dbReference type="EC" id="3.2.1.1" evidence="8"/>